<dbReference type="InterPro" id="IPR000719">
    <property type="entry name" value="Prot_kinase_dom"/>
</dbReference>
<evidence type="ECO:0000256" key="1">
    <source>
        <dbReference type="ARBA" id="ARBA00022741"/>
    </source>
</evidence>
<dbReference type="PROSITE" id="PS00108">
    <property type="entry name" value="PROTEIN_KINASE_ST"/>
    <property type="match status" value="1"/>
</dbReference>
<dbReference type="EMBL" id="MK500537">
    <property type="protein sequence ID" value="QBK91438.1"/>
    <property type="molecule type" value="Genomic_DNA"/>
</dbReference>
<feature type="domain" description="Protein kinase" evidence="4">
    <location>
        <begin position="10"/>
        <end position="253"/>
    </location>
</feature>
<protein>
    <submittedName>
        <fullName evidence="5">Putative serine/threonine protein kinase</fullName>
    </submittedName>
</protein>
<keyword evidence="5" id="KW-0723">Serine/threonine-protein kinase</keyword>
<dbReference type="SMART" id="SM00220">
    <property type="entry name" value="S_TKc"/>
    <property type="match status" value="1"/>
</dbReference>
<dbReference type="InterPro" id="IPR017441">
    <property type="entry name" value="Protein_kinase_ATP_BS"/>
</dbReference>
<keyword evidence="2 3" id="KW-0067">ATP-binding</keyword>
<dbReference type="PANTHER" id="PTHR24348:SF68">
    <property type="entry name" value="SERINE_THREONINE-PROTEIN KINASE ATG1C"/>
    <property type="match status" value="1"/>
</dbReference>
<dbReference type="Gene3D" id="1.10.510.10">
    <property type="entry name" value="Transferase(Phosphotransferase) domain 1"/>
    <property type="match status" value="1"/>
</dbReference>
<evidence type="ECO:0000259" key="4">
    <source>
        <dbReference type="PROSITE" id="PS50011"/>
    </source>
</evidence>
<gene>
    <name evidence="5" type="ORF">LCPAC302_00580</name>
</gene>
<evidence type="ECO:0000256" key="3">
    <source>
        <dbReference type="PROSITE-ProRule" id="PRU10141"/>
    </source>
</evidence>
<dbReference type="GO" id="GO:0005524">
    <property type="term" value="F:ATP binding"/>
    <property type="evidence" value="ECO:0007669"/>
    <property type="project" value="UniProtKB-UniRule"/>
</dbReference>
<sequence length="253" mass="29626">MEFKWYLSDFKLIKKIGKGAGGDVYLSKHKNNEICALKIIDPKVDDYGMKLSTKIKHNNFVRCYDIFTDFYKFESRKFLVMEYIKGKDIFDILVERGAKHIKYILPDILHQIIVGLKYLHSKGLIHRDIKPENIMLDQNGIIKIVDFDFLTDDQFECRKCGTPHYISPEILKKEIISGKTDLWSLGVTLHLLLTKEYPFDGEDYNELFYNIINLEPDLSIIPNKYYAIVHGLLQKNPKVRISLKKISEILKTF</sequence>
<dbReference type="InterPro" id="IPR008271">
    <property type="entry name" value="Ser/Thr_kinase_AS"/>
</dbReference>
<keyword evidence="5" id="KW-0418">Kinase</keyword>
<keyword evidence="5" id="KW-0808">Transferase</keyword>
<accession>A0A481Z6G5</accession>
<organism evidence="5">
    <name type="scientific">Pithovirus LCPAC302</name>
    <dbReference type="NCBI Taxonomy" id="2506593"/>
    <lineage>
        <taxon>Viruses</taxon>
        <taxon>Pithoviruses</taxon>
    </lineage>
</organism>
<dbReference type="PANTHER" id="PTHR24348">
    <property type="entry name" value="SERINE/THREONINE-PROTEIN KINASE UNC-51-RELATED"/>
    <property type="match status" value="1"/>
</dbReference>
<dbReference type="GO" id="GO:0004674">
    <property type="term" value="F:protein serine/threonine kinase activity"/>
    <property type="evidence" value="ECO:0007669"/>
    <property type="project" value="UniProtKB-KW"/>
</dbReference>
<name>A0A481Z6G5_9VIRU</name>
<dbReference type="PROSITE" id="PS50011">
    <property type="entry name" value="PROTEIN_KINASE_DOM"/>
    <property type="match status" value="1"/>
</dbReference>
<feature type="binding site" evidence="3">
    <location>
        <position position="38"/>
    </location>
    <ligand>
        <name>ATP</name>
        <dbReference type="ChEBI" id="CHEBI:30616"/>
    </ligand>
</feature>
<evidence type="ECO:0000313" key="5">
    <source>
        <dbReference type="EMBL" id="QBK91438.1"/>
    </source>
</evidence>
<keyword evidence="1 3" id="KW-0547">Nucleotide-binding</keyword>
<dbReference type="SUPFAM" id="SSF56112">
    <property type="entry name" value="Protein kinase-like (PK-like)"/>
    <property type="match status" value="1"/>
</dbReference>
<dbReference type="CDD" id="cd14014">
    <property type="entry name" value="STKc_PknB_like"/>
    <property type="match status" value="1"/>
</dbReference>
<dbReference type="InterPro" id="IPR045269">
    <property type="entry name" value="Atg1-like"/>
</dbReference>
<reference evidence="5" key="1">
    <citation type="journal article" date="2019" name="MBio">
        <title>Virus Genomes from Deep Sea Sediments Expand the Ocean Megavirome and Support Independent Origins of Viral Gigantism.</title>
        <authorList>
            <person name="Backstrom D."/>
            <person name="Yutin N."/>
            <person name="Jorgensen S.L."/>
            <person name="Dharamshi J."/>
            <person name="Homa F."/>
            <person name="Zaremba-Niedwiedzka K."/>
            <person name="Spang A."/>
            <person name="Wolf Y.I."/>
            <person name="Koonin E.V."/>
            <person name="Ettema T.J."/>
        </authorList>
    </citation>
    <scope>NUCLEOTIDE SEQUENCE</scope>
</reference>
<dbReference type="Pfam" id="PF00069">
    <property type="entry name" value="Pkinase"/>
    <property type="match status" value="1"/>
</dbReference>
<evidence type="ECO:0000256" key="2">
    <source>
        <dbReference type="ARBA" id="ARBA00022840"/>
    </source>
</evidence>
<proteinExistence type="predicted"/>
<dbReference type="PROSITE" id="PS00107">
    <property type="entry name" value="PROTEIN_KINASE_ATP"/>
    <property type="match status" value="1"/>
</dbReference>
<dbReference type="InterPro" id="IPR011009">
    <property type="entry name" value="Kinase-like_dom_sf"/>
</dbReference>